<dbReference type="AlphaFoldDB" id="T0YKB3"/>
<accession>T0YKB3</accession>
<comment type="caution">
    <text evidence="1">The sequence shown here is derived from an EMBL/GenBank/DDBJ whole genome shotgun (WGS) entry which is preliminary data.</text>
</comment>
<feature type="non-terminal residue" evidence="1">
    <location>
        <position position="1"/>
    </location>
</feature>
<dbReference type="EMBL" id="AUZY01011853">
    <property type="protein sequence ID" value="EQD32377.1"/>
    <property type="molecule type" value="Genomic_DNA"/>
</dbReference>
<protein>
    <submittedName>
        <fullName evidence="1">Uncharacterized protein</fullName>
    </submittedName>
</protein>
<gene>
    <name evidence="1" type="ORF">B1B_17722</name>
</gene>
<organism evidence="1">
    <name type="scientific">mine drainage metagenome</name>
    <dbReference type="NCBI Taxonomy" id="410659"/>
    <lineage>
        <taxon>unclassified sequences</taxon>
        <taxon>metagenomes</taxon>
        <taxon>ecological metagenomes</taxon>
    </lineage>
</organism>
<reference evidence="1" key="1">
    <citation type="submission" date="2013-08" db="EMBL/GenBank/DDBJ databases">
        <authorList>
            <person name="Mendez C."/>
            <person name="Richter M."/>
            <person name="Ferrer M."/>
            <person name="Sanchez J."/>
        </authorList>
    </citation>
    <scope>NUCLEOTIDE SEQUENCE</scope>
</reference>
<sequence>DAFLEAINARPQEVQTSSGVRIGLIVAPLYARHFEAGVSSYLRNVIAFKAAVAENRTPQPIHGLPADTRYGDYYREFSGKKTGGGDRFTYESRHGDIVHALLDWVPLQGNVGKIQKSVLVDLAVLHHGKLVAVFEVKSSADRQSLYTAIGQLVVHSAKAKGVQRYIVIPDGRVPDDIHGCLAALSIRVIRYEIDGQMISFSN</sequence>
<reference evidence="1" key="2">
    <citation type="journal article" date="2014" name="ISME J.">
        <title>Microbial stratification in low pH oxic and suboxic macroscopic growths along an acid mine drainage.</title>
        <authorList>
            <person name="Mendez-Garcia C."/>
            <person name="Mesa V."/>
            <person name="Sprenger R.R."/>
            <person name="Richter M."/>
            <person name="Diez M.S."/>
            <person name="Solano J."/>
            <person name="Bargiela R."/>
            <person name="Golyshina O.V."/>
            <person name="Manteca A."/>
            <person name="Ramos J.L."/>
            <person name="Gallego J.R."/>
            <person name="Llorente I."/>
            <person name="Martins Dos Santos V.A."/>
            <person name="Jensen O.N."/>
            <person name="Pelaez A.I."/>
            <person name="Sanchez J."/>
            <person name="Ferrer M."/>
        </authorList>
    </citation>
    <scope>NUCLEOTIDE SEQUENCE</scope>
</reference>
<name>T0YKB3_9ZZZZ</name>
<evidence type="ECO:0000313" key="1">
    <source>
        <dbReference type="EMBL" id="EQD32377.1"/>
    </source>
</evidence>
<proteinExistence type="predicted"/>